<gene>
    <name evidence="2" type="ORF">KOOPHZQY_CDS0052</name>
</gene>
<feature type="transmembrane region" description="Helical" evidence="1">
    <location>
        <begin position="101"/>
        <end position="124"/>
    </location>
</feature>
<keyword evidence="1" id="KW-0472">Membrane</keyword>
<sequence>MKGSLPPKPAALPPYTLYSASTLRNSSKRVLINVLITESIHSLDIHIASCLELLYIERLELSYRYSLEYSLSTLWNASYQLSYQLSTPFLIYLYRTSLGECIVLGLSIGVSLINGSISVLINVYRKVLGSFL</sequence>
<keyword evidence="1" id="KW-0812">Transmembrane</keyword>
<evidence type="ECO:0000256" key="1">
    <source>
        <dbReference type="SAM" id="Phobius"/>
    </source>
</evidence>
<protein>
    <submittedName>
        <fullName evidence="2">Uncharacterized protein</fullName>
    </submittedName>
</protein>
<reference evidence="2" key="1">
    <citation type="submission" date="2024-05" db="EMBL/GenBank/DDBJ databases">
        <title>Complete Genome Sequences of 14 Acinetobacter baumannii phages isolated in Kenya.</title>
        <authorList>
            <person name="Mwai F."/>
            <person name="Kigen C."/>
            <person name="Makobe C."/>
            <person name="Georges M."/>
            <person name="Mutai I."/>
            <person name="Odoyo E."/>
            <person name="Gachoya M."/>
            <person name="Musila L."/>
        </authorList>
    </citation>
    <scope>NUCLEOTIDE SEQUENCE</scope>
</reference>
<proteinExistence type="predicted"/>
<dbReference type="EMBL" id="PP841126">
    <property type="protein sequence ID" value="XCN26979.1"/>
    <property type="molecule type" value="Genomic_DNA"/>
</dbReference>
<accession>A0AAU8KXI1</accession>
<keyword evidence="1" id="KW-1133">Transmembrane helix</keyword>
<organism evidence="2">
    <name type="scientific">Acinetobacter phage vB_Ab_1137_KEN_01</name>
    <dbReference type="NCBI Taxonomy" id="3143009"/>
    <lineage>
        <taxon>Viruses</taxon>
    </lineage>
</organism>
<evidence type="ECO:0000313" key="2">
    <source>
        <dbReference type="EMBL" id="XCN26979.1"/>
    </source>
</evidence>
<name>A0AAU8KXI1_9VIRU</name>